<organism evidence="1 2">
    <name type="scientific">Salix koriyanagi</name>
    <dbReference type="NCBI Taxonomy" id="2511006"/>
    <lineage>
        <taxon>Eukaryota</taxon>
        <taxon>Viridiplantae</taxon>
        <taxon>Streptophyta</taxon>
        <taxon>Embryophyta</taxon>
        <taxon>Tracheophyta</taxon>
        <taxon>Spermatophyta</taxon>
        <taxon>Magnoliopsida</taxon>
        <taxon>eudicotyledons</taxon>
        <taxon>Gunneridae</taxon>
        <taxon>Pentapetalae</taxon>
        <taxon>rosids</taxon>
        <taxon>fabids</taxon>
        <taxon>Malpighiales</taxon>
        <taxon>Salicaceae</taxon>
        <taxon>Saliceae</taxon>
        <taxon>Salix</taxon>
    </lineage>
</organism>
<dbReference type="Proteomes" id="UP001151752">
    <property type="component" value="Chromosome 15W"/>
</dbReference>
<accession>A0A9Q0SRD6</accession>
<reference evidence="1" key="2">
    <citation type="journal article" date="2023" name="Int. J. Mol. Sci.">
        <title>De Novo Assembly and Annotation of 11 Diverse Shrub Willow (Salix) Genomes Reveals Novel Gene Organization in Sex-Linked Regions.</title>
        <authorList>
            <person name="Hyden B."/>
            <person name="Feng K."/>
            <person name="Yates T.B."/>
            <person name="Jawdy S."/>
            <person name="Cereghino C."/>
            <person name="Smart L.B."/>
            <person name="Muchero W."/>
        </authorList>
    </citation>
    <scope>NUCLEOTIDE SEQUENCE</scope>
    <source>
        <tissue evidence="1">Shoot tip</tissue>
    </source>
</reference>
<protein>
    <submittedName>
        <fullName evidence="1">Uncharacterized protein</fullName>
    </submittedName>
</protein>
<dbReference type="EMBL" id="JAPFFM010000019">
    <property type="protein sequence ID" value="KAJ6687289.1"/>
    <property type="molecule type" value="Genomic_DNA"/>
</dbReference>
<name>A0A9Q0SRD6_9ROSI</name>
<gene>
    <name evidence="1" type="ORF">OIU74_016048</name>
</gene>
<proteinExistence type="predicted"/>
<evidence type="ECO:0000313" key="2">
    <source>
        <dbReference type="Proteomes" id="UP001151752"/>
    </source>
</evidence>
<dbReference type="AlphaFoldDB" id="A0A9Q0SRD6"/>
<reference evidence="1" key="1">
    <citation type="submission" date="2022-11" db="EMBL/GenBank/DDBJ databases">
        <authorList>
            <person name="Hyden B.L."/>
            <person name="Feng K."/>
            <person name="Yates T."/>
            <person name="Jawdy S."/>
            <person name="Smart L.B."/>
            <person name="Muchero W."/>
        </authorList>
    </citation>
    <scope>NUCLEOTIDE SEQUENCE</scope>
    <source>
        <tissue evidence="1">Shoot tip</tissue>
    </source>
</reference>
<sequence>MLTEVEVSGLGFEIGVAILGIYFERESGEKESSFRCAEKRGRLSRRWEGNWKFM</sequence>
<comment type="caution">
    <text evidence="1">The sequence shown here is derived from an EMBL/GenBank/DDBJ whole genome shotgun (WGS) entry which is preliminary data.</text>
</comment>
<evidence type="ECO:0000313" key="1">
    <source>
        <dbReference type="EMBL" id="KAJ6687289.1"/>
    </source>
</evidence>
<keyword evidence="2" id="KW-1185">Reference proteome</keyword>